<keyword evidence="4 7" id="KW-0175">Coiled coil</keyword>
<dbReference type="GO" id="GO:0042327">
    <property type="term" value="P:positive regulation of phosphorylation"/>
    <property type="evidence" value="ECO:0007669"/>
    <property type="project" value="UniProtKB-ARBA"/>
</dbReference>
<dbReference type="InterPro" id="IPR036961">
    <property type="entry name" value="Kinesin_motor_dom_sf"/>
</dbReference>
<dbReference type="EMBL" id="CM001883">
    <property type="protein sequence ID" value="EOY08990.1"/>
    <property type="molecule type" value="Genomic_DNA"/>
</dbReference>
<keyword evidence="10" id="KW-1185">Reference proteome</keyword>
<keyword evidence="2 6" id="KW-0547">Nucleotide-binding</keyword>
<evidence type="ECO:0000256" key="6">
    <source>
        <dbReference type="PROSITE-ProRule" id="PRU00283"/>
    </source>
</evidence>
<dbReference type="PANTHER" id="PTHR47968">
    <property type="entry name" value="CENTROMERE PROTEIN E"/>
    <property type="match status" value="1"/>
</dbReference>
<dbReference type="CDD" id="cd01374">
    <property type="entry name" value="KISc_CENP_E"/>
    <property type="match status" value="1"/>
</dbReference>
<name>A0A061EV60_THECC</name>
<dbReference type="GO" id="GO:0140694">
    <property type="term" value="P:membraneless organelle assembly"/>
    <property type="evidence" value="ECO:0007669"/>
    <property type="project" value="UniProtKB-ARBA"/>
</dbReference>
<dbReference type="InterPro" id="IPR027640">
    <property type="entry name" value="Kinesin-like_fam"/>
</dbReference>
<dbReference type="PANTHER" id="PTHR47968:SF75">
    <property type="entry name" value="CENTROMERE-ASSOCIATED PROTEIN E"/>
    <property type="match status" value="1"/>
</dbReference>
<dbReference type="FunCoup" id="A0A061EV60">
    <property type="interactions" value="157"/>
</dbReference>
<feature type="coiled-coil region" evidence="7">
    <location>
        <begin position="835"/>
        <end position="890"/>
    </location>
</feature>
<dbReference type="GO" id="GO:0000278">
    <property type="term" value="P:mitotic cell cycle"/>
    <property type="evidence" value="ECO:0007669"/>
    <property type="project" value="UniProtKB-ARBA"/>
</dbReference>
<dbReference type="PROSITE" id="PS00411">
    <property type="entry name" value="KINESIN_MOTOR_1"/>
    <property type="match status" value="1"/>
</dbReference>
<evidence type="ECO:0000256" key="5">
    <source>
        <dbReference type="ARBA" id="ARBA00023175"/>
    </source>
</evidence>
<dbReference type="GO" id="GO:0003777">
    <property type="term" value="F:microtubule motor activity"/>
    <property type="evidence" value="ECO:0007669"/>
    <property type="project" value="InterPro"/>
</dbReference>
<dbReference type="GO" id="GO:0007018">
    <property type="term" value="P:microtubule-based movement"/>
    <property type="evidence" value="ECO:0007669"/>
    <property type="project" value="InterPro"/>
</dbReference>
<dbReference type="Gramene" id="EOY08990">
    <property type="protein sequence ID" value="EOY08990"/>
    <property type="gene ID" value="TCM_024328"/>
</dbReference>
<feature type="coiled-coil region" evidence="7">
    <location>
        <begin position="999"/>
        <end position="1037"/>
    </location>
</feature>
<dbReference type="Pfam" id="PF00225">
    <property type="entry name" value="Kinesin"/>
    <property type="match status" value="1"/>
</dbReference>
<dbReference type="GO" id="GO:0000779">
    <property type="term" value="C:condensed chromosome, centromeric region"/>
    <property type="evidence" value="ECO:0007669"/>
    <property type="project" value="UniProtKB-ARBA"/>
</dbReference>
<feature type="coiled-coil region" evidence="7">
    <location>
        <begin position="929"/>
        <end position="963"/>
    </location>
</feature>
<feature type="coiled-coil region" evidence="7">
    <location>
        <begin position="613"/>
        <end position="713"/>
    </location>
</feature>
<evidence type="ECO:0000256" key="2">
    <source>
        <dbReference type="ARBA" id="ARBA00022741"/>
    </source>
</evidence>
<evidence type="ECO:0000256" key="7">
    <source>
        <dbReference type="SAM" id="Coils"/>
    </source>
</evidence>
<evidence type="ECO:0000256" key="4">
    <source>
        <dbReference type="ARBA" id="ARBA00023054"/>
    </source>
</evidence>
<dbReference type="GO" id="GO:1901987">
    <property type="term" value="P:regulation of cell cycle phase transition"/>
    <property type="evidence" value="ECO:0007669"/>
    <property type="project" value="UniProtKB-ARBA"/>
</dbReference>
<gene>
    <name evidence="9" type="ORF">TCM_024328</name>
</gene>
<keyword evidence="5 6" id="KW-0505">Motor protein</keyword>
<dbReference type="STRING" id="3641.A0A061EV60"/>
<comment type="similarity">
    <text evidence="1">Belongs to the TRAFAC class myosin-kinesin ATPase superfamily. Kinesin family. KIN-7 subfamily.</text>
</comment>
<dbReference type="SMART" id="SM00129">
    <property type="entry name" value="KISc"/>
    <property type="match status" value="1"/>
</dbReference>
<proteinExistence type="inferred from homology"/>
<feature type="coiled-coil region" evidence="7">
    <location>
        <begin position="334"/>
        <end position="409"/>
    </location>
</feature>
<evidence type="ECO:0000259" key="8">
    <source>
        <dbReference type="PROSITE" id="PS50067"/>
    </source>
</evidence>
<dbReference type="Proteomes" id="UP000026915">
    <property type="component" value="Chromosome 5"/>
</dbReference>
<evidence type="ECO:0000256" key="1">
    <source>
        <dbReference type="ARBA" id="ARBA00007310"/>
    </source>
</evidence>
<dbReference type="PROSITE" id="PS50067">
    <property type="entry name" value="KINESIN_MOTOR_2"/>
    <property type="match status" value="1"/>
</dbReference>
<dbReference type="Gene3D" id="3.40.850.10">
    <property type="entry name" value="Kinesin motor domain"/>
    <property type="match status" value="1"/>
</dbReference>
<dbReference type="InterPro" id="IPR001752">
    <property type="entry name" value="Kinesin_motor_dom"/>
</dbReference>
<dbReference type="GO" id="GO:0005524">
    <property type="term" value="F:ATP binding"/>
    <property type="evidence" value="ECO:0007669"/>
    <property type="project" value="UniProtKB-UniRule"/>
</dbReference>
<dbReference type="InterPro" id="IPR027417">
    <property type="entry name" value="P-loop_NTPase"/>
</dbReference>
<accession>A0A061EV60</accession>
<dbReference type="GO" id="GO:0033044">
    <property type="term" value="P:regulation of chromosome organization"/>
    <property type="evidence" value="ECO:0007669"/>
    <property type="project" value="UniProtKB-ARBA"/>
</dbReference>
<dbReference type="GO" id="GO:0000226">
    <property type="term" value="P:microtubule cytoskeleton organization"/>
    <property type="evidence" value="ECO:0007669"/>
    <property type="project" value="UniProtKB-ARBA"/>
</dbReference>
<dbReference type="GO" id="GO:0043515">
    <property type="term" value="F:kinetochore binding"/>
    <property type="evidence" value="ECO:0007669"/>
    <property type="project" value="UniProtKB-ARBA"/>
</dbReference>
<dbReference type="PRINTS" id="PR00380">
    <property type="entry name" value="KINESINHEAVY"/>
</dbReference>
<organism evidence="9 10">
    <name type="scientific">Theobroma cacao</name>
    <name type="common">Cacao</name>
    <name type="synonym">Cocoa</name>
    <dbReference type="NCBI Taxonomy" id="3641"/>
    <lineage>
        <taxon>Eukaryota</taxon>
        <taxon>Viridiplantae</taxon>
        <taxon>Streptophyta</taxon>
        <taxon>Embryophyta</taxon>
        <taxon>Tracheophyta</taxon>
        <taxon>Spermatophyta</taxon>
        <taxon>Magnoliopsida</taxon>
        <taxon>eudicotyledons</taxon>
        <taxon>Gunneridae</taxon>
        <taxon>Pentapetalae</taxon>
        <taxon>rosids</taxon>
        <taxon>malvids</taxon>
        <taxon>Malvales</taxon>
        <taxon>Malvaceae</taxon>
        <taxon>Byttnerioideae</taxon>
        <taxon>Theobroma</taxon>
    </lineage>
</organism>
<feature type="binding site" evidence="6">
    <location>
        <begin position="78"/>
        <end position="85"/>
    </location>
    <ligand>
        <name>ATP</name>
        <dbReference type="ChEBI" id="CHEBI:30616"/>
    </ligand>
</feature>
<evidence type="ECO:0000313" key="10">
    <source>
        <dbReference type="Proteomes" id="UP000026915"/>
    </source>
</evidence>
<dbReference type="GO" id="GO:0008608">
    <property type="term" value="P:attachment of spindle microtubules to kinetochore"/>
    <property type="evidence" value="ECO:0007669"/>
    <property type="project" value="UniProtKB-ARBA"/>
</dbReference>
<dbReference type="FunFam" id="3.40.850.10:FF:000026">
    <property type="entry name" value="Centromere-associated protein E"/>
    <property type="match status" value="1"/>
</dbReference>
<feature type="coiled-coil region" evidence="7">
    <location>
        <begin position="1162"/>
        <end position="1329"/>
    </location>
</feature>
<protein>
    <submittedName>
        <fullName evidence="9">Kinesin heavy chain, putative isoform 1</fullName>
    </submittedName>
</protein>
<dbReference type="eggNOG" id="KOG0242">
    <property type="taxonomic scope" value="Eukaryota"/>
</dbReference>
<feature type="domain" description="Kinesin motor" evidence="8">
    <location>
        <begin position="3"/>
        <end position="328"/>
    </location>
</feature>
<reference evidence="9 10" key="1">
    <citation type="journal article" date="2013" name="Genome Biol.">
        <title>The genome sequence of the most widely cultivated cacao type and its use to identify candidate genes regulating pod color.</title>
        <authorList>
            <person name="Motamayor J.C."/>
            <person name="Mockaitis K."/>
            <person name="Schmutz J."/>
            <person name="Haiminen N."/>
            <person name="Iii D.L."/>
            <person name="Cornejo O."/>
            <person name="Findley S.D."/>
            <person name="Zheng P."/>
            <person name="Utro F."/>
            <person name="Royaert S."/>
            <person name="Saski C."/>
            <person name="Jenkins J."/>
            <person name="Podicheti R."/>
            <person name="Zhao M."/>
            <person name="Scheffler B.E."/>
            <person name="Stack J.C."/>
            <person name="Feltus F.A."/>
            <person name="Mustiga G.M."/>
            <person name="Amores F."/>
            <person name="Phillips W."/>
            <person name="Marelli J.P."/>
            <person name="May G.D."/>
            <person name="Shapiro H."/>
            <person name="Ma J."/>
            <person name="Bustamante C.D."/>
            <person name="Schnell R.J."/>
            <person name="Main D."/>
            <person name="Gilbert D."/>
            <person name="Parida L."/>
            <person name="Kuhn D.N."/>
        </authorList>
    </citation>
    <scope>NUCLEOTIDE SEQUENCE [LARGE SCALE GENOMIC DNA]</scope>
    <source>
        <strain evidence="10">cv. Matina 1-6</strain>
    </source>
</reference>
<sequence length="1368" mass="155531">MERINVAVRTRPLSPEDAKTSPWRISANSIFIPNHATKFEFDRIFGEDCKTGEVYEARTKEIVAAAVRGFNGTVFAYGQTNSGKTHTMRGSAAEPGVIPLAVHDLFGIIQQDVDREFLLRMSYMEIYNEEIIDLLAPEHRKLQIHESIERGIYVAGLREEIVASPEQVLDFMEFGESHRHIGETNMNLHSSRSHTIFRMIIESRDRTEDGDGDTVNSCDAVRVSVLNLVDLAGSERAAKTGAEGVRLKEGSHINKSLMTLGTVIKKLSEGAESQGGHVPYRDSKLTRILQPALGGNANTAIICNITLAQIHADETKSSLQFASRALRVTNCARVNEILTDAALLKRQKKEIEELRAKLQGSRSEHLEKEILNLRNTLLQSELERERIALELEEEKKAQVERERVLQEQAKKIKNLSSMVLYSSRDESRDQFKKEKRRDTWCPGNLAREALRESYSSIQSNSSAIKPTKSQRDMGPLLSFEELVDETEIADDLSKQDEDCKASVLEDCTLPDACALLHVTNRRKVLPRKKCSFVEDSELLELQTEYEDLLLNFETQRTMSEIKIDCLMRKLAEADSLHNMKHIESNDHSAFHANKTNCADKNIGLREFEAILVIKQLQEKIKLLETEKSSSQQNLNSLVELATEQNICAREKFDELCEELHNAREEARVAHEKLAHSESGGRKDGDCDFAIELLKEVEDLISEAQESKEVVQSLSSLVDDAFQSFSAIIQEFLDFNGMMCQNSVQQKIIIANTEKLHGCMRQRTSELENDKLLLHNQSVDLQKQVQELMEDAQNHAASLTALSEEHDWEKSQYLSQIHSFEKEISYLSSCSLAREKESLRKDFEKTKMKLQDTESKLKNTIQEKTKLEGEKAFAEREIKRLHGQKTLLERDISRRDSLAGRRRDSVFDRNSKMFDPKKAKALEQTMQEDYKKLEVLAFEMETTIASLEEELAAAHREKREAISRNEDLALAFEALTKKFNITSSEMNALHEELSGLRLSLEQSNSNQQEMESSIKRLLAENEELAMQLTSSLLEMEEERAIQSAREKASIKAMEENTKLYNSEITSLSETLSEYFTVNGLLIATLGFLMIAFMVAIGQNSVGSFQVLIDWVASGFGLPDHVVMVMKELESCRKECNVLRERLIYFDEDATLEKNCSMQKSLQIDQLKNDVETADAKSKQSQQISKSNFEMLSLELQHAQEELSIIKRERDDLSAKIGQLVAKSDLSDELQKLKNQLLDMSRERDKLVTQIEEQQSSLVEAEMLKQDSNDVLMEAKVEVEELTSRLSCMEAKMHNDQVNNGKEMAKHRMRLRGTQAQLDALRYRYKQAVEESDIMNRKFEEASANLKERLASKGIEVLNLKKQLAAASGQ</sequence>
<keyword evidence="3 6" id="KW-0067">ATP-binding</keyword>
<evidence type="ECO:0000256" key="3">
    <source>
        <dbReference type="ARBA" id="ARBA00022840"/>
    </source>
</evidence>
<dbReference type="InParanoid" id="A0A061EV60"/>
<dbReference type="InterPro" id="IPR019821">
    <property type="entry name" value="Kinesin_motor_CS"/>
</dbReference>
<dbReference type="OMA" id="CESSIKH"/>
<evidence type="ECO:0000313" key="9">
    <source>
        <dbReference type="EMBL" id="EOY08990.1"/>
    </source>
</evidence>
<dbReference type="SUPFAM" id="SSF52540">
    <property type="entry name" value="P-loop containing nucleoside triphosphate hydrolases"/>
    <property type="match status" value="1"/>
</dbReference>
<dbReference type="GO" id="GO:0008017">
    <property type="term" value="F:microtubule binding"/>
    <property type="evidence" value="ECO:0007669"/>
    <property type="project" value="InterPro"/>
</dbReference>